<dbReference type="EMBL" id="MUJZ01019982">
    <property type="protein sequence ID" value="OTF80085.1"/>
    <property type="molecule type" value="Genomic_DNA"/>
</dbReference>
<dbReference type="Gene3D" id="2.130.10.10">
    <property type="entry name" value="YVTN repeat-like/Quinoprotein amine dehydrogenase"/>
    <property type="match status" value="1"/>
</dbReference>
<dbReference type="SUPFAM" id="SSF50978">
    <property type="entry name" value="WD40 repeat-like"/>
    <property type="match status" value="1"/>
</dbReference>
<reference evidence="4 5" key="1">
    <citation type="submission" date="2017-03" db="EMBL/GenBank/DDBJ databases">
        <title>Genome Survey of Euroglyphus maynei.</title>
        <authorList>
            <person name="Arlian L.G."/>
            <person name="Morgan M.S."/>
            <person name="Rider S.D."/>
        </authorList>
    </citation>
    <scope>NUCLEOTIDE SEQUENCE [LARGE SCALE GENOMIC DNA]</scope>
    <source>
        <strain evidence="4">Arlian Lab</strain>
        <tissue evidence="4">Whole body</tissue>
    </source>
</reference>
<dbReference type="OrthoDB" id="5414888at2759"/>
<keyword evidence="2" id="KW-0677">Repeat</keyword>
<sequence length="185" mass="21185">KFSEILRNQNNDDDDEVLVVAGDSGLLKLWDWRNGQQLFAQQQSLLAIHQDDQSSSTQQYTQINQLIYHSGIEQIIAISYDKDIVFHDSNTLKPTRQLVGTNDEVLDVKFIGQMNRHIAVATNSPKIKVFDLDTSSCSFLIGHNDIVLALAVFECNRHLMISSSKDNSVRVWRFDPNDCHRHWCL</sequence>
<dbReference type="InterPro" id="IPR001680">
    <property type="entry name" value="WD40_rpt"/>
</dbReference>
<accession>A0A1Y3BLQ8</accession>
<proteinExistence type="predicted"/>
<evidence type="ECO:0000256" key="1">
    <source>
        <dbReference type="ARBA" id="ARBA00022574"/>
    </source>
</evidence>
<dbReference type="PROSITE" id="PS50082">
    <property type="entry name" value="WD_REPEATS_2"/>
    <property type="match status" value="1"/>
</dbReference>
<gene>
    <name evidence="4" type="ORF">BLA29_012316</name>
</gene>
<dbReference type="AlphaFoldDB" id="A0A1Y3BLQ8"/>
<dbReference type="PANTHER" id="PTHR19854">
    <property type="entry name" value="TRANSDUCIN BETA-LIKE 3"/>
    <property type="match status" value="1"/>
</dbReference>
<evidence type="ECO:0000256" key="2">
    <source>
        <dbReference type="ARBA" id="ARBA00022737"/>
    </source>
</evidence>
<keyword evidence="5" id="KW-1185">Reference proteome</keyword>
<dbReference type="Pfam" id="PF00400">
    <property type="entry name" value="WD40"/>
    <property type="match status" value="1"/>
</dbReference>
<feature type="non-terminal residue" evidence="4">
    <location>
        <position position="185"/>
    </location>
</feature>
<dbReference type="GO" id="GO:0034511">
    <property type="term" value="F:U3 snoRNA binding"/>
    <property type="evidence" value="ECO:0007669"/>
    <property type="project" value="TreeGrafter"/>
</dbReference>
<dbReference type="GO" id="GO:0005730">
    <property type="term" value="C:nucleolus"/>
    <property type="evidence" value="ECO:0007669"/>
    <property type="project" value="TreeGrafter"/>
</dbReference>
<dbReference type="SMART" id="SM00320">
    <property type="entry name" value="WD40"/>
    <property type="match status" value="3"/>
</dbReference>
<keyword evidence="1 3" id="KW-0853">WD repeat</keyword>
<dbReference type="GO" id="GO:0030686">
    <property type="term" value="C:90S preribosome"/>
    <property type="evidence" value="ECO:0007669"/>
    <property type="project" value="TreeGrafter"/>
</dbReference>
<evidence type="ECO:0000313" key="4">
    <source>
        <dbReference type="EMBL" id="OTF80085.1"/>
    </source>
</evidence>
<name>A0A1Y3BLQ8_EURMA</name>
<feature type="repeat" description="WD" evidence="3">
    <location>
        <begin position="140"/>
        <end position="172"/>
    </location>
</feature>
<organism evidence="4 5">
    <name type="scientific">Euroglyphus maynei</name>
    <name type="common">Mayne's house dust mite</name>
    <dbReference type="NCBI Taxonomy" id="6958"/>
    <lineage>
        <taxon>Eukaryota</taxon>
        <taxon>Metazoa</taxon>
        <taxon>Ecdysozoa</taxon>
        <taxon>Arthropoda</taxon>
        <taxon>Chelicerata</taxon>
        <taxon>Arachnida</taxon>
        <taxon>Acari</taxon>
        <taxon>Acariformes</taxon>
        <taxon>Sarcoptiformes</taxon>
        <taxon>Astigmata</taxon>
        <taxon>Psoroptidia</taxon>
        <taxon>Analgoidea</taxon>
        <taxon>Pyroglyphidae</taxon>
        <taxon>Pyroglyphinae</taxon>
        <taxon>Euroglyphus</taxon>
    </lineage>
</organism>
<dbReference type="InterPro" id="IPR036322">
    <property type="entry name" value="WD40_repeat_dom_sf"/>
</dbReference>
<protein>
    <submittedName>
        <fullName evidence="4">Uncharacterized protein</fullName>
    </submittedName>
</protein>
<dbReference type="InterPro" id="IPR015943">
    <property type="entry name" value="WD40/YVTN_repeat-like_dom_sf"/>
</dbReference>
<dbReference type="GO" id="GO:0000472">
    <property type="term" value="P:endonucleolytic cleavage to generate mature 5'-end of SSU-rRNA from (SSU-rRNA, 5.8S rRNA, LSU-rRNA)"/>
    <property type="evidence" value="ECO:0007669"/>
    <property type="project" value="TreeGrafter"/>
</dbReference>
<evidence type="ECO:0000313" key="5">
    <source>
        <dbReference type="Proteomes" id="UP000194236"/>
    </source>
</evidence>
<dbReference type="Proteomes" id="UP000194236">
    <property type="component" value="Unassembled WGS sequence"/>
</dbReference>
<comment type="caution">
    <text evidence="4">The sequence shown here is derived from an EMBL/GenBank/DDBJ whole genome shotgun (WGS) entry which is preliminary data.</text>
</comment>
<feature type="non-terminal residue" evidence="4">
    <location>
        <position position="1"/>
    </location>
</feature>
<evidence type="ECO:0000256" key="3">
    <source>
        <dbReference type="PROSITE-ProRule" id="PRU00221"/>
    </source>
</evidence>
<dbReference type="PANTHER" id="PTHR19854:SF15">
    <property type="entry name" value="TRANSDUCIN BETA-LIKE PROTEIN 3"/>
    <property type="match status" value="1"/>
</dbReference>
<dbReference type="GO" id="GO:0000480">
    <property type="term" value="P:endonucleolytic cleavage in 5'-ETS of tricistronic rRNA transcript (SSU-rRNA, 5.8S rRNA, LSU-rRNA)"/>
    <property type="evidence" value="ECO:0007669"/>
    <property type="project" value="TreeGrafter"/>
</dbReference>